<dbReference type="InterPro" id="IPR006175">
    <property type="entry name" value="YjgF/YER057c/UK114"/>
</dbReference>
<dbReference type="Pfam" id="PF01042">
    <property type="entry name" value="Ribonuc_L-PSP"/>
    <property type="match status" value="1"/>
</dbReference>
<dbReference type="InterPro" id="IPR035959">
    <property type="entry name" value="RutC-like_sf"/>
</dbReference>
<dbReference type="SUPFAM" id="SSF55298">
    <property type="entry name" value="YjgF-like"/>
    <property type="match status" value="1"/>
</dbReference>
<sequence>MEENRVQIRRINAETALVPTTGYSQALEVSGYTRMLFISGQIPVAADGHVPEDFESQCRLAWSNVEAQLKAAGMTLDNLVMHRTYLSDRRYRTLNRAVRNEILGDRETALTVVVTGIFDEAWLLEIEAVAAA</sequence>
<gene>
    <name evidence="1" type="ORF">HCN50_14215</name>
</gene>
<protein>
    <submittedName>
        <fullName evidence="1">RidA family protein</fullName>
    </submittedName>
</protein>
<comment type="caution">
    <text evidence="1">The sequence shown here is derived from an EMBL/GenBank/DDBJ whole genome shotgun (WGS) entry which is preliminary data.</text>
</comment>
<dbReference type="AlphaFoldDB" id="A0A7Y4H4W9"/>
<evidence type="ECO:0000313" key="2">
    <source>
        <dbReference type="Proteomes" id="UP000528734"/>
    </source>
</evidence>
<dbReference type="PANTHER" id="PTHR43857">
    <property type="entry name" value="BLR7761 PROTEIN"/>
    <property type="match status" value="1"/>
</dbReference>
<dbReference type="CDD" id="cd00448">
    <property type="entry name" value="YjgF_YER057c_UK114_family"/>
    <property type="match status" value="1"/>
</dbReference>
<dbReference type="Proteomes" id="UP000528734">
    <property type="component" value="Unassembled WGS sequence"/>
</dbReference>
<dbReference type="EMBL" id="JAAVLW010000004">
    <property type="protein sequence ID" value="NOJ47389.1"/>
    <property type="molecule type" value="Genomic_DNA"/>
</dbReference>
<accession>A0A7Y4H4W9</accession>
<proteinExistence type="predicted"/>
<organism evidence="1 2">
    <name type="scientific">Bradyrhizobium archetypum</name>
    <dbReference type="NCBI Taxonomy" id="2721160"/>
    <lineage>
        <taxon>Bacteria</taxon>
        <taxon>Pseudomonadati</taxon>
        <taxon>Pseudomonadota</taxon>
        <taxon>Alphaproteobacteria</taxon>
        <taxon>Hyphomicrobiales</taxon>
        <taxon>Nitrobacteraceae</taxon>
        <taxon>Bradyrhizobium</taxon>
    </lineage>
</organism>
<evidence type="ECO:0000313" key="1">
    <source>
        <dbReference type="EMBL" id="NOJ47389.1"/>
    </source>
</evidence>
<reference evidence="1 2" key="1">
    <citation type="submission" date="2020-03" db="EMBL/GenBank/DDBJ databases">
        <title>Bradyrhizobium diversity isolated from nodules of Muelleranthus trifoliolatus.</title>
        <authorList>
            <person name="Klepa M."/>
            <person name="Helene L."/>
            <person name="Hungria M."/>
        </authorList>
    </citation>
    <scope>NUCLEOTIDE SEQUENCE [LARGE SCALE GENOMIC DNA]</scope>
    <source>
        <strain evidence="1 2">WSM 1744</strain>
    </source>
</reference>
<dbReference type="PANTHER" id="PTHR43857:SF1">
    <property type="entry name" value="YJGH FAMILY PROTEIN"/>
    <property type="match status" value="1"/>
</dbReference>
<name>A0A7Y4H4W9_9BRAD</name>
<dbReference type="Gene3D" id="3.30.1330.40">
    <property type="entry name" value="RutC-like"/>
    <property type="match status" value="1"/>
</dbReference>
<keyword evidence="2" id="KW-1185">Reference proteome</keyword>